<dbReference type="RefSeq" id="WP_106263843.1">
    <property type="nucleotide sequence ID" value="NZ_PVTQ01000004.1"/>
</dbReference>
<organism evidence="5 6">
    <name type="scientific">Donghicola tyrosinivorans</name>
    <dbReference type="NCBI Taxonomy" id="1652492"/>
    <lineage>
        <taxon>Bacteria</taxon>
        <taxon>Pseudomonadati</taxon>
        <taxon>Pseudomonadota</taxon>
        <taxon>Alphaproteobacteria</taxon>
        <taxon>Rhodobacterales</taxon>
        <taxon>Roseobacteraceae</taxon>
        <taxon>Donghicola</taxon>
    </lineage>
</organism>
<dbReference type="NCBIfam" id="TIGR01549">
    <property type="entry name" value="HAD-SF-IA-v1"/>
    <property type="match status" value="1"/>
</dbReference>
<dbReference type="Gene3D" id="3.40.50.1000">
    <property type="entry name" value="HAD superfamily/HAD-like"/>
    <property type="match status" value="1"/>
</dbReference>
<keyword evidence="6" id="KW-1185">Reference proteome</keyword>
<dbReference type="SFLD" id="SFLDS00003">
    <property type="entry name" value="Haloacid_Dehalogenase"/>
    <property type="match status" value="1"/>
</dbReference>
<dbReference type="InterPro" id="IPR006439">
    <property type="entry name" value="HAD-SF_hydro_IA"/>
</dbReference>
<dbReference type="AlphaFoldDB" id="A0A2T0WWX8"/>
<dbReference type="GO" id="GO:0008967">
    <property type="term" value="F:phosphoglycolate phosphatase activity"/>
    <property type="evidence" value="ECO:0007669"/>
    <property type="project" value="UniProtKB-EC"/>
</dbReference>
<gene>
    <name evidence="5" type="ORF">CLV74_104227</name>
</gene>
<name>A0A2T0WWX8_9RHOB</name>
<dbReference type="PRINTS" id="PR00413">
    <property type="entry name" value="HADHALOGNASE"/>
</dbReference>
<comment type="catalytic activity">
    <reaction evidence="1">
        <text>2-phosphoglycolate + H2O = glycolate + phosphate</text>
        <dbReference type="Rhea" id="RHEA:14369"/>
        <dbReference type="ChEBI" id="CHEBI:15377"/>
        <dbReference type="ChEBI" id="CHEBI:29805"/>
        <dbReference type="ChEBI" id="CHEBI:43474"/>
        <dbReference type="ChEBI" id="CHEBI:58033"/>
        <dbReference type="EC" id="3.1.3.18"/>
    </reaction>
</comment>
<dbReference type="InterPro" id="IPR023214">
    <property type="entry name" value="HAD_sf"/>
</dbReference>
<dbReference type="InterPro" id="IPR050155">
    <property type="entry name" value="HAD-like_hydrolase_sf"/>
</dbReference>
<evidence type="ECO:0000313" key="5">
    <source>
        <dbReference type="EMBL" id="PRY91206.1"/>
    </source>
</evidence>
<dbReference type="SFLD" id="SFLDG01129">
    <property type="entry name" value="C1.5:_HAD__Beta-PGM__Phosphata"/>
    <property type="match status" value="1"/>
</dbReference>
<dbReference type="InterPro" id="IPR023198">
    <property type="entry name" value="PGP-like_dom2"/>
</dbReference>
<evidence type="ECO:0000256" key="3">
    <source>
        <dbReference type="ARBA" id="ARBA00006171"/>
    </source>
</evidence>
<comment type="pathway">
    <text evidence="2">Organic acid metabolism; glycolate biosynthesis; glycolate from 2-phosphoglycolate: step 1/1.</text>
</comment>
<dbReference type="Pfam" id="PF13419">
    <property type="entry name" value="HAD_2"/>
    <property type="match status" value="1"/>
</dbReference>
<dbReference type="Gene3D" id="1.10.150.240">
    <property type="entry name" value="Putative phosphatase, domain 2"/>
    <property type="match status" value="1"/>
</dbReference>
<proteinExistence type="inferred from homology"/>
<evidence type="ECO:0000256" key="1">
    <source>
        <dbReference type="ARBA" id="ARBA00000830"/>
    </source>
</evidence>
<dbReference type="GO" id="GO:0006281">
    <property type="term" value="P:DNA repair"/>
    <property type="evidence" value="ECO:0007669"/>
    <property type="project" value="TreeGrafter"/>
</dbReference>
<dbReference type="PANTHER" id="PTHR43434:SF1">
    <property type="entry name" value="PHOSPHOGLYCOLATE PHOSPHATASE"/>
    <property type="match status" value="1"/>
</dbReference>
<accession>A0A2T0WWX8</accession>
<protein>
    <recommendedName>
        <fullName evidence="4">phosphoglycolate phosphatase</fullName>
        <ecNumber evidence="4">3.1.3.18</ecNumber>
    </recommendedName>
</protein>
<dbReference type="PANTHER" id="PTHR43434">
    <property type="entry name" value="PHOSPHOGLYCOLATE PHOSPHATASE"/>
    <property type="match status" value="1"/>
</dbReference>
<evidence type="ECO:0000256" key="2">
    <source>
        <dbReference type="ARBA" id="ARBA00004818"/>
    </source>
</evidence>
<dbReference type="EMBL" id="PVTQ01000004">
    <property type="protein sequence ID" value="PRY91206.1"/>
    <property type="molecule type" value="Genomic_DNA"/>
</dbReference>
<comment type="caution">
    <text evidence="5">The sequence shown here is derived from an EMBL/GenBank/DDBJ whole genome shotgun (WGS) entry which is preliminary data.</text>
</comment>
<sequence length="229" mass="24207">MHSVIFDLDGTLADTSVDLIAAANACFVGMGVGPQLDPMADASTAFKGGRAMLTLGMQRLGRADDLDEIERQYPLLLAHYGENIDANTVFYEGALDAVHRLRARGVSVGICTNKPEGLAETLMSRMGARDLFDALIGADTLPVRKPDPAPLAETIRLVGGVPERSVLIGDTITDRKCAENLGIPCVLVTFGPDGDGVRNLAPEGLLDHYSRLEAVLAEVMEGFAAEAGA</sequence>
<dbReference type="InterPro" id="IPR036412">
    <property type="entry name" value="HAD-like_sf"/>
</dbReference>
<dbReference type="Proteomes" id="UP000238392">
    <property type="component" value="Unassembled WGS sequence"/>
</dbReference>
<dbReference type="EC" id="3.1.3.18" evidence="4"/>
<dbReference type="InterPro" id="IPR041492">
    <property type="entry name" value="HAD_2"/>
</dbReference>
<dbReference type="OrthoDB" id="9793014at2"/>
<evidence type="ECO:0000313" key="6">
    <source>
        <dbReference type="Proteomes" id="UP000238392"/>
    </source>
</evidence>
<comment type="similarity">
    <text evidence="3">Belongs to the HAD-like hydrolase superfamily. CbbY/CbbZ/Gph/YieH family.</text>
</comment>
<evidence type="ECO:0000256" key="4">
    <source>
        <dbReference type="ARBA" id="ARBA00013078"/>
    </source>
</evidence>
<dbReference type="GO" id="GO:0005829">
    <property type="term" value="C:cytosol"/>
    <property type="evidence" value="ECO:0007669"/>
    <property type="project" value="TreeGrafter"/>
</dbReference>
<dbReference type="SUPFAM" id="SSF56784">
    <property type="entry name" value="HAD-like"/>
    <property type="match status" value="1"/>
</dbReference>
<reference evidence="5 6" key="1">
    <citation type="submission" date="2018-03" db="EMBL/GenBank/DDBJ databases">
        <title>Genomic Encyclopedia of Archaeal and Bacterial Type Strains, Phase II (KMG-II): from individual species to whole genera.</title>
        <authorList>
            <person name="Goeker M."/>
        </authorList>
    </citation>
    <scope>NUCLEOTIDE SEQUENCE [LARGE SCALE GENOMIC DNA]</scope>
    <source>
        <strain evidence="5 6">DSM 100212</strain>
    </source>
</reference>